<organism evidence="1 2">
    <name type="scientific">Spiroplasma ixodetis</name>
    <dbReference type="NCBI Taxonomy" id="2141"/>
    <lineage>
        <taxon>Bacteria</taxon>
        <taxon>Bacillati</taxon>
        <taxon>Mycoplasmatota</taxon>
        <taxon>Mollicutes</taxon>
        <taxon>Entomoplasmatales</taxon>
        <taxon>Spiroplasmataceae</taxon>
        <taxon>Spiroplasma</taxon>
    </lineage>
</organism>
<keyword evidence="2" id="KW-1185">Reference proteome</keyword>
<sequence length="157" mass="18410">MEVYPKLFVKDKIAFPLLSMPIETQPKVRILQQWFSEQILPWNLAKQFIRQEKSVLDLIAISGGKETRKEVINNARVTDTWLGWEMGGIWNGNWPLKHEIHLEDKKVLSFNNEGWYVYLATNNRFKSIEIEIKDAPTIVNLSRKVDNKSNLLLNFIK</sequence>
<gene>
    <name evidence="1" type="ORF">SHM_02550</name>
</gene>
<name>A0ABM8BRY8_9MOLU</name>
<evidence type="ECO:0000313" key="1">
    <source>
        <dbReference type="EMBL" id="BDT02609.1"/>
    </source>
</evidence>
<protein>
    <submittedName>
        <fullName evidence="1">Uncharacterized protein</fullName>
    </submittedName>
</protein>
<reference evidence="1 2" key="1">
    <citation type="journal article" date="2022" name="Front. Microbiol.">
        <title>Male-killing mechanisms vary between Spiroplasma species.</title>
        <authorList>
            <person name="Arai H."/>
            <person name="Inoue M."/>
            <person name="Kageyama D."/>
        </authorList>
    </citation>
    <scope>NUCLEOTIDE SEQUENCE [LARGE SCALE GENOMIC DNA]</scope>
    <source>
        <strain evidence="2">sHm</strain>
    </source>
</reference>
<evidence type="ECO:0000313" key="2">
    <source>
        <dbReference type="Proteomes" id="UP001163387"/>
    </source>
</evidence>
<accession>A0ABM8BRY8</accession>
<dbReference type="Proteomes" id="UP001163387">
    <property type="component" value="Chromosome"/>
</dbReference>
<proteinExistence type="predicted"/>
<dbReference type="EMBL" id="AP026933">
    <property type="protein sequence ID" value="BDT02609.1"/>
    <property type="molecule type" value="Genomic_DNA"/>
</dbReference>